<reference evidence="9 10" key="1">
    <citation type="submission" date="2023-04" db="EMBL/GenBank/DDBJ databases">
        <title>Genome Encyclopedia of Bacteria and Archaea VI: Functional Genomics of Type Strains.</title>
        <authorList>
            <person name="Whitman W."/>
        </authorList>
    </citation>
    <scope>NUCLEOTIDE SEQUENCE [LARGE SCALE GENOMIC DNA]</scope>
    <source>
        <strain evidence="9 10">SG_E_30_P1</strain>
    </source>
</reference>
<evidence type="ECO:0000256" key="5">
    <source>
        <dbReference type="ARBA" id="ARBA00022764"/>
    </source>
</evidence>
<dbReference type="RefSeq" id="WP_322134332.1">
    <property type="nucleotide sequence ID" value="NZ_CP085036.1"/>
</dbReference>
<evidence type="ECO:0000259" key="8">
    <source>
        <dbReference type="Pfam" id="PF16822"/>
    </source>
</evidence>
<keyword evidence="3" id="KW-0808">Transferase</keyword>
<keyword evidence="7" id="KW-1133">Transmembrane helix</keyword>
<keyword evidence="7" id="KW-0472">Membrane</keyword>
<keyword evidence="7" id="KW-0812">Transmembrane</keyword>
<evidence type="ECO:0000256" key="3">
    <source>
        <dbReference type="ARBA" id="ARBA00022679"/>
    </source>
</evidence>
<feature type="transmembrane region" description="Helical" evidence="7">
    <location>
        <begin position="21"/>
        <end position="41"/>
    </location>
</feature>
<comment type="caution">
    <text evidence="9">The sequence shown here is derived from an EMBL/GenBank/DDBJ whole genome shotgun (WGS) entry which is preliminary data.</text>
</comment>
<accession>A0ABT6KPY0</accession>
<proteinExistence type="predicted"/>
<protein>
    <recommendedName>
        <fullName evidence="8">AlgX/AlgJ SGNH hydrolase-like domain-containing protein</fullName>
    </recommendedName>
</protein>
<gene>
    <name evidence="9" type="ORF">M2152_002221</name>
</gene>
<comment type="subcellular location">
    <subcellularLocation>
        <location evidence="1">Periplasm</location>
    </subcellularLocation>
</comment>
<keyword evidence="6" id="KW-0016">Alginate biosynthesis</keyword>
<organism evidence="9 10">
    <name type="scientific">Antiquaquibacter oligotrophicus</name>
    <dbReference type="NCBI Taxonomy" id="2880260"/>
    <lineage>
        <taxon>Bacteria</taxon>
        <taxon>Bacillati</taxon>
        <taxon>Actinomycetota</taxon>
        <taxon>Actinomycetes</taxon>
        <taxon>Micrococcales</taxon>
        <taxon>Microbacteriaceae</taxon>
        <taxon>Antiquaquibacter</taxon>
    </lineage>
</organism>
<evidence type="ECO:0000313" key="9">
    <source>
        <dbReference type="EMBL" id="MDH6182039.1"/>
    </source>
</evidence>
<evidence type="ECO:0000256" key="2">
    <source>
        <dbReference type="ARBA" id="ARBA00005182"/>
    </source>
</evidence>
<sequence length="391" mass="42884">MSLRELPPEQTISSRWTHLRYVPLVILVVLVVVATGVGLWARSNQAAPPTPDPAGTPAAPVAQRLPDVCRTPTEVPSAAPWSADNAGASEAVWNEHAEETANVVLGQDRWVFWGDLQNNNFSQALGRRTLSAEELESWRSYIANLDTTLTEAGIEFYVVIAPAKWAIYPEELPTWAESIRGPGPLDQLMAAGGDLPLIDLRESLREASAETQTFSRYNSHWTSFGALTGWNTIAECLNANEADLAITPNPIDGVTLVEDYNEFGNYGVELEEADWTEPVFTPPLAPIELTIAGGDPSTIEGNRWTTFDDMPALSRNESAATDASVLFAGDSFGIIMSPYYQQAFREVRTLRHNLDADPSERPDIAELALATRPDIVILEIAQRHLNRPPTP</sequence>
<dbReference type="EMBL" id="JARXVQ010000001">
    <property type="protein sequence ID" value="MDH6182039.1"/>
    <property type="molecule type" value="Genomic_DNA"/>
</dbReference>
<evidence type="ECO:0000256" key="1">
    <source>
        <dbReference type="ARBA" id="ARBA00004418"/>
    </source>
</evidence>
<keyword evidence="4" id="KW-0732">Signal</keyword>
<evidence type="ECO:0000313" key="10">
    <source>
        <dbReference type="Proteomes" id="UP001160142"/>
    </source>
</evidence>
<feature type="domain" description="AlgX/AlgJ SGNH hydrolase-like" evidence="8">
    <location>
        <begin position="103"/>
        <end position="241"/>
    </location>
</feature>
<dbReference type="InterPro" id="IPR031811">
    <property type="entry name" value="ALGX/ALGJ_SGNH-like"/>
</dbReference>
<evidence type="ECO:0000256" key="4">
    <source>
        <dbReference type="ARBA" id="ARBA00022729"/>
    </source>
</evidence>
<name>A0ABT6KPY0_9MICO</name>
<evidence type="ECO:0000256" key="6">
    <source>
        <dbReference type="ARBA" id="ARBA00022841"/>
    </source>
</evidence>
<keyword evidence="10" id="KW-1185">Reference proteome</keyword>
<dbReference type="Pfam" id="PF16822">
    <property type="entry name" value="ALGX"/>
    <property type="match status" value="1"/>
</dbReference>
<keyword evidence="5" id="KW-0574">Periplasm</keyword>
<evidence type="ECO:0000256" key="7">
    <source>
        <dbReference type="SAM" id="Phobius"/>
    </source>
</evidence>
<comment type="pathway">
    <text evidence="2">Glycan biosynthesis; alginate biosynthesis.</text>
</comment>
<dbReference type="Proteomes" id="UP001160142">
    <property type="component" value="Unassembled WGS sequence"/>
</dbReference>